<dbReference type="AlphaFoldDB" id="A0A510URJ4"/>
<comment type="catalytic activity">
    <reaction evidence="1">
        <text>ATP-dependent breakage, passage and rejoining of double-stranded DNA.</text>
        <dbReference type="EC" id="5.6.2.2"/>
    </reaction>
</comment>
<dbReference type="OrthoDB" id="4479164at2"/>
<keyword evidence="10" id="KW-1185">Reference proteome</keyword>
<dbReference type="Proteomes" id="UP000321386">
    <property type="component" value="Unassembled WGS sequence"/>
</dbReference>
<sequence length="205" mass="22116">MTTSDPATWVTTTHDWAVTVDLAHLEAIRRDPAAYAPGGALHLVLEVMAYADEEAAERGRRGTCVVTLHADGSVSVADGGRGTDTRQLSTGEPIRKPVMATRDVRFFDTGHDVLLPDGHPRRGISVVAALSVWLTHTNARTDGAWTQRYEHGIPTSDLLPVEPTGATGTTVRFLADLRVPRAGLTAERLRAVAAFESLDVDIRSE</sequence>
<name>A0A510URJ4_9CELL</name>
<dbReference type="SUPFAM" id="SSF55874">
    <property type="entry name" value="ATPase domain of HSP90 chaperone/DNA topoisomerase II/histidine kinase"/>
    <property type="match status" value="1"/>
</dbReference>
<protein>
    <recommendedName>
        <fullName evidence="3">DNA topoisomerase (ATP-hydrolyzing)</fullName>
        <ecNumber evidence="3">5.6.2.2</ecNumber>
    </recommendedName>
</protein>
<keyword evidence="6" id="KW-0799">Topoisomerase</keyword>
<dbReference type="GO" id="GO:0003918">
    <property type="term" value="F:DNA topoisomerase type II (double strand cut, ATP-hydrolyzing) activity"/>
    <property type="evidence" value="ECO:0007669"/>
    <property type="project" value="UniProtKB-EC"/>
</dbReference>
<reference evidence="9 10" key="1">
    <citation type="submission" date="2019-07" db="EMBL/GenBank/DDBJ databases">
        <title>Whole genome shotgun sequence of Cellulomonas persica NBRC 101101.</title>
        <authorList>
            <person name="Hosoyama A."/>
            <person name="Uohara A."/>
            <person name="Ohji S."/>
            <person name="Ichikawa N."/>
        </authorList>
    </citation>
    <scope>NUCLEOTIDE SEQUENCE [LARGE SCALE GENOMIC DNA]</scope>
    <source>
        <strain evidence="9 10">NBRC 101101</strain>
    </source>
</reference>
<evidence type="ECO:0000256" key="5">
    <source>
        <dbReference type="ARBA" id="ARBA00022840"/>
    </source>
</evidence>
<keyword evidence="7" id="KW-0238">DNA-binding</keyword>
<comment type="similarity">
    <text evidence="2">Belongs to the type II topoisomerase GyrB family.</text>
</comment>
<dbReference type="PANTHER" id="PTHR45866">
    <property type="entry name" value="DNA GYRASE/TOPOISOMERASE SUBUNIT B"/>
    <property type="match status" value="1"/>
</dbReference>
<dbReference type="EMBL" id="BJUA01000003">
    <property type="protein sequence ID" value="GEK17076.1"/>
    <property type="molecule type" value="Genomic_DNA"/>
</dbReference>
<accession>A0A510URJ4</accession>
<organism evidence="9 10">
    <name type="scientific">Cellulomonas persica</name>
    <dbReference type="NCBI Taxonomy" id="76861"/>
    <lineage>
        <taxon>Bacteria</taxon>
        <taxon>Bacillati</taxon>
        <taxon>Actinomycetota</taxon>
        <taxon>Actinomycetes</taxon>
        <taxon>Micrococcales</taxon>
        <taxon>Cellulomonadaceae</taxon>
        <taxon>Cellulomonas</taxon>
    </lineage>
</organism>
<dbReference type="PANTHER" id="PTHR45866:SF1">
    <property type="entry name" value="DNA GYRASE SUBUNIT B, MITOCHONDRIAL"/>
    <property type="match status" value="1"/>
</dbReference>
<evidence type="ECO:0000313" key="10">
    <source>
        <dbReference type="Proteomes" id="UP000321386"/>
    </source>
</evidence>
<evidence type="ECO:0000313" key="9">
    <source>
        <dbReference type="EMBL" id="GEK17076.1"/>
    </source>
</evidence>
<keyword evidence="8" id="KW-0413">Isomerase</keyword>
<evidence type="ECO:0000256" key="3">
    <source>
        <dbReference type="ARBA" id="ARBA00012895"/>
    </source>
</evidence>
<dbReference type="Gene3D" id="3.30.565.10">
    <property type="entry name" value="Histidine kinase-like ATPase, C-terminal domain"/>
    <property type="match status" value="1"/>
</dbReference>
<evidence type="ECO:0000256" key="6">
    <source>
        <dbReference type="ARBA" id="ARBA00023029"/>
    </source>
</evidence>
<proteinExistence type="inferred from homology"/>
<keyword evidence="4" id="KW-0547">Nucleotide-binding</keyword>
<evidence type="ECO:0000256" key="7">
    <source>
        <dbReference type="ARBA" id="ARBA00023125"/>
    </source>
</evidence>
<dbReference type="InterPro" id="IPR036890">
    <property type="entry name" value="HATPase_C_sf"/>
</dbReference>
<evidence type="ECO:0000256" key="4">
    <source>
        <dbReference type="ARBA" id="ARBA00022741"/>
    </source>
</evidence>
<dbReference type="GO" id="GO:0005524">
    <property type="term" value="F:ATP binding"/>
    <property type="evidence" value="ECO:0007669"/>
    <property type="project" value="UniProtKB-KW"/>
</dbReference>
<evidence type="ECO:0000256" key="1">
    <source>
        <dbReference type="ARBA" id="ARBA00000185"/>
    </source>
</evidence>
<comment type="caution">
    <text evidence="9">The sequence shown here is derived from an EMBL/GenBank/DDBJ whole genome shotgun (WGS) entry which is preliminary data.</text>
</comment>
<dbReference type="GO" id="GO:0003677">
    <property type="term" value="F:DNA binding"/>
    <property type="evidence" value="ECO:0007669"/>
    <property type="project" value="UniProtKB-KW"/>
</dbReference>
<evidence type="ECO:0000256" key="8">
    <source>
        <dbReference type="ARBA" id="ARBA00023235"/>
    </source>
</evidence>
<evidence type="ECO:0000256" key="2">
    <source>
        <dbReference type="ARBA" id="ARBA00010708"/>
    </source>
</evidence>
<gene>
    <name evidence="9" type="ORF">CPE01_08090</name>
</gene>
<dbReference type="RefSeq" id="WP_146805353.1">
    <property type="nucleotide sequence ID" value="NZ_BJUA01000003.1"/>
</dbReference>
<dbReference type="EC" id="5.6.2.2" evidence="3"/>
<keyword evidence="5" id="KW-0067">ATP-binding</keyword>